<dbReference type="AlphaFoldDB" id="A0A1G4QY40"/>
<dbReference type="EMBL" id="FMTS01000001">
    <property type="protein sequence ID" value="SCW49563.1"/>
    <property type="molecule type" value="Genomic_DNA"/>
</dbReference>
<dbReference type="InterPro" id="IPR036514">
    <property type="entry name" value="SGNH_hydro_sf"/>
</dbReference>
<dbReference type="STRING" id="260084.SAMN02927928_1617"/>
<dbReference type="Pfam" id="PF21467">
    <property type="entry name" value="BetaGal_gal-bd"/>
    <property type="match status" value="1"/>
</dbReference>
<evidence type="ECO:0000313" key="6">
    <source>
        <dbReference type="EMBL" id="SCW49563.1"/>
    </source>
</evidence>
<gene>
    <name evidence="6" type="ORF">SAMN02927928_1617</name>
</gene>
<dbReference type="GO" id="GO:0005975">
    <property type="term" value="P:carbohydrate metabolic process"/>
    <property type="evidence" value="ECO:0007669"/>
    <property type="project" value="TreeGrafter"/>
</dbReference>
<evidence type="ECO:0000313" key="7">
    <source>
        <dbReference type="Proteomes" id="UP000199150"/>
    </source>
</evidence>
<dbReference type="SUPFAM" id="SSF52266">
    <property type="entry name" value="SGNH hydrolase"/>
    <property type="match status" value="1"/>
</dbReference>
<dbReference type="InterPro" id="IPR005181">
    <property type="entry name" value="SASA"/>
</dbReference>
<dbReference type="PANTHER" id="PTHR22901">
    <property type="entry name" value="SIALATE O-ACETYLESTERASE"/>
    <property type="match status" value="1"/>
</dbReference>
<proteinExistence type="predicted"/>
<dbReference type="InterPro" id="IPR048913">
    <property type="entry name" value="BetaGal_gal-bd"/>
</dbReference>
<evidence type="ECO:0000256" key="3">
    <source>
        <dbReference type="SAM" id="SignalP"/>
    </source>
</evidence>
<sequence>MNRTVLWLTAGMLGLPITAMAAPQLDLLYGDHAVIQRGRPVSITGSATSGETVTVKLGEKSAAVVSDGAGRFTARFDPISAAGPIALSVESATGKAASEDVRIGDVFLCSGQSNMEMPVRGAQDAFGQAFSSADPDLRLMTIEKKVSYAPDETFARPAAWQVAGPQSVMDFSANCYYMAKELRKSEGVPIGAINSSWGGTQISPWMGERAQAAAGLGARSELLRLYSHDPGAAALVANGIWETWWRQNTGDKTGSEPWQPQTQLTWKPVPAISVWQKWSDPALASYVGMVWFRRDIDVSAADAGQAAVLSLGGLDDLGMAWINGKSLGNTADTGPMKAFTVPKGILKPGRNVIIVNINNTYADGGMRGPADAMKLALDNGHALPLAEGWLYSIARQTPKNPPHTPWEDMGGAGTAYNGMIAPLGAYGLKGVAWYQGESDTDFPGYEKRLSAMATDWRRQFAQPDLPFVIIELSGYGPPAVTPGESGWANVRDAQRRMTENDGHAAFVSTIDLGDPLDIHPGEKHEVGRRMARAMRALAYGAATPASGPRIATATLNGNEVIVRFTDVTGVLNTRSSHVAIGFELCGDAPDTCRYATGVVDGANVRLSGDGQPVTRVRYAWADYPVVNLFDAAQLPVSTFETPVAK</sequence>
<feature type="signal peptide" evidence="3">
    <location>
        <begin position="1"/>
        <end position="21"/>
    </location>
</feature>
<evidence type="ECO:0000256" key="2">
    <source>
        <dbReference type="ARBA" id="ARBA00023295"/>
    </source>
</evidence>
<keyword evidence="1" id="KW-0378">Hydrolase</keyword>
<feature type="domain" description="Sialate O-acetylesterase" evidence="4">
    <location>
        <begin position="414"/>
        <end position="534"/>
    </location>
</feature>
<feature type="domain" description="Beta-galactosidase galactose-binding" evidence="5">
    <location>
        <begin position="289"/>
        <end position="351"/>
    </location>
</feature>
<dbReference type="GO" id="GO:0016798">
    <property type="term" value="F:hydrolase activity, acting on glycosyl bonds"/>
    <property type="evidence" value="ECO:0007669"/>
    <property type="project" value="UniProtKB-KW"/>
</dbReference>
<feature type="domain" description="Sialate O-acetylesterase" evidence="4">
    <location>
        <begin position="105"/>
        <end position="207"/>
    </location>
</feature>
<dbReference type="GO" id="GO:0001681">
    <property type="term" value="F:sialate O-acetylesterase activity"/>
    <property type="evidence" value="ECO:0007669"/>
    <property type="project" value="InterPro"/>
</dbReference>
<dbReference type="Pfam" id="PF03629">
    <property type="entry name" value="SASA"/>
    <property type="match status" value="2"/>
</dbReference>
<dbReference type="PANTHER" id="PTHR22901:SF0">
    <property type="entry name" value="SIALATE O-ACETYLESTERASE"/>
    <property type="match status" value="1"/>
</dbReference>
<organism evidence="6 7">
    <name type="scientific">Asticcacaulis taihuensis</name>
    <dbReference type="NCBI Taxonomy" id="260084"/>
    <lineage>
        <taxon>Bacteria</taxon>
        <taxon>Pseudomonadati</taxon>
        <taxon>Pseudomonadota</taxon>
        <taxon>Alphaproteobacteria</taxon>
        <taxon>Caulobacterales</taxon>
        <taxon>Caulobacteraceae</taxon>
        <taxon>Asticcacaulis</taxon>
    </lineage>
</organism>
<evidence type="ECO:0000256" key="1">
    <source>
        <dbReference type="ARBA" id="ARBA00022801"/>
    </source>
</evidence>
<keyword evidence="3" id="KW-0732">Signal</keyword>
<feature type="chain" id="PRO_5011471511" evidence="3">
    <location>
        <begin position="22"/>
        <end position="645"/>
    </location>
</feature>
<accession>A0A1G4QY40</accession>
<dbReference type="RefSeq" id="WP_245678888.1">
    <property type="nucleotide sequence ID" value="NZ_CBCRYE010000001.1"/>
</dbReference>
<dbReference type="SUPFAM" id="SSF49785">
    <property type="entry name" value="Galactose-binding domain-like"/>
    <property type="match status" value="1"/>
</dbReference>
<dbReference type="Proteomes" id="UP000199150">
    <property type="component" value="Unassembled WGS sequence"/>
</dbReference>
<reference evidence="7" key="1">
    <citation type="submission" date="2016-10" db="EMBL/GenBank/DDBJ databases">
        <authorList>
            <person name="Varghese N."/>
            <person name="Submissions S."/>
        </authorList>
    </citation>
    <scope>NUCLEOTIDE SEQUENCE [LARGE SCALE GENOMIC DNA]</scope>
    <source>
        <strain evidence="7">CGMCC 1.3431</strain>
    </source>
</reference>
<name>A0A1G4QY40_9CAUL</name>
<keyword evidence="7" id="KW-1185">Reference proteome</keyword>
<evidence type="ECO:0000259" key="4">
    <source>
        <dbReference type="Pfam" id="PF03629"/>
    </source>
</evidence>
<keyword evidence="2" id="KW-0326">Glycosidase</keyword>
<dbReference type="Gene3D" id="3.40.50.1110">
    <property type="entry name" value="SGNH hydrolase"/>
    <property type="match status" value="2"/>
</dbReference>
<dbReference type="InterPro" id="IPR008979">
    <property type="entry name" value="Galactose-bd-like_sf"/>
</dbReference>
<evidence type="ECO:0000259" key="5">
    <source>
        <dbReference type="Pfam" id="PF21467"/>
    </source>
</evidence>
<dbReference type="InterPro" id="IPR039329">
    <property type="entry name" value="SIAE"/>
</dbReference>
<protein>
    <submittedName>
        <fullName evidence="6">Sialate O-acetylesterase</fullName>
    </submittedName>
</protein>